<dbReference type="GO" id="GO:0005737">
    <property type="term" value="C:cytoplasm"/>
    <property type="evidence" value="ECO:0007669"/>
    <property type="project" value="InterPro"/>
</dbReference>
<proteinExistence type="inferred from homology"/>
<evidence type="ECO:0000256" key="1">
    <source>
        <dbReference type="ARBA" id="ARBA00001576"/>
    </source>
</evidence>
<dbReference type="SUPFAM" id="SSF48208">
    <property type="entry name" value="Six-hairpin glycosidases"/>
    <property type="match status" value="1"/>
</dbReference>
<dbReference type="GO" id="GO:0005509">
    <property type="term" value="F:calcium ion binding"/>
    <property type="evidence" value="ECO:0007669"/>
    <property type="project" value="InterPro"/>
</dbReference>
<evidence type="ECO:0000256" key="6">
    <source>
        <dbReference type="SAM" id="MobiDB-lite"/>
    </source>
</evidence>
<dbReference type="GO" id="GO:0004555">
    <property type="term" value="F:alpha,alpha-trehalase activity"/>
    <property type="evidence" value="ECO:0007669"/>
    <property type="project" value="UniProtKB-EC"/>
</dbReference>
<dbReference type="InterPro" id="IPR018232">
    <property type="entry name" value="Glyco_hydro_37_CS"/>
</dbReference>
<dbReference type="InterPro" id="IPR012341">
    <property type="entry name" value="6hp_glycosidase-like_sf"/>
</dbReference>
<sequence length="772" mass="88654">METTSDSLKLSTPSTSTENQHLPAKDYYGSSHRERNPTRTYSMSNPKASDLSKTDIGHIDNLEQAHDQLSSSLSNENHTNHQTRHRRLSHDEHPIGGRRFLIPVDETIRLLLEQEDTNGDFQISITDSGPKLLSVGTVSSNGFKRFDIRGQYMISNLLQELALASSYGRKHVVLDETRLSENPVDRLSRMIRTVFWPSLTRKIDGAGLLDVLKDPKDRSSRNIKRIYVPDDEPEMIDYYLKLAVDHPDINLVVERLPSLDKITPRYVRSLNNRPGILALAMRKVKSQDGAEELQGIPFVVPGARFNELYNWDSYFISIGLLIDGYTDLAKGIVDHFIFEIYKYGKILNGNRTYYLFRSQPPFLTDFALQVYSRLPPTSIKSNKKWLEKAIKAAIREYHTVWMSEPRLDRRTGLSRYRPDGIGIPPETESSHFTHILKPFALKNHMSINDFIVAYNDEKVSEPELDEYFLHDRAVRESGHDTTYRFEGVCADLATVDLNSLLYKYEIDIATSIREVLDDQLAIDDDFQLSDFPFGSEVDYQSGQGGEEDFMAKGRRSNLVVQSSKEWFERARRRKALIDHYLWNDGKSLYFDYNTKNNYQASYESTTAFWCLWAGVASHEQATRMSENSLKKFEVPGGLVACTEESRGEISLSRPNRQWDYPAAWAPHQILAWVGLERYGFTDQAQRIAYRWLYMMTKAFVDHNGVVPEKYDAIALNHHVDAEYGNQGVDFKLVAREGFGWCNTSYQLGLKFINVQQRRALGALVHPDDLFKP</sequence>
<keyword evidence="9" id="KW-1185">Reference proteome</keyword>
<dbReference type="PANTHER" id="PTHR23403:SF6">
    <property type="entry name" value="CYTOSOLIC NEUTRAL TREHALASE-RELATED"/>
    <property type="match status" value="1"/>
</dbReference>
<keyword evidence="3 5" id="KW-0378">Hydrolase</keyword>
<gene>
    <name evidence="8" type="ORF">PPACK8108_LOCUS6751</name>
</gene>
<feature type="compositionally biased region" description="Polar residues" evidence="6">
    <location>
        <begin position="67"/>
        <end position="77"/>
    </location>
</feature>
<evidence type="ECO:0000256" key="2">
    <source>
        <dbReference type="ARBA" id="ARBA00005615"/>
    </source>
</evidence>
<dbReference type="PRINTS" id="PR00744">
    <property type="entry name" value="GLHYDRLASE37"/>
</dbReference>
<dbReference type="EMBL" id="CALTRL010001289">
    <property type="protein sequence ID" value="CAH7671903.1"/>
    <property type="molecule type" value="Genomic_DNA"/>
</dbReference>
<dbReference type="Pfam" id="PF01204">
    <property type="entry name" value="Trehalase"/>
    <property type="match status" value="1"/>
</dbReference>
<organism evidence="8 9">
    <name type="scientific">Phakopsora pachyrhizi</name>
    <name type="common">Asian soybean rust disease fungus</name>
    <dbReference type="NCBI Taxonomy" id="170000"/>
    <lineage>
        <taxon>Eukaryota</taxon>
        <taxon>Fungi</taxon>
        <taxon>Dikarya</taxon>
        <taxon>Basidiomycota</taxon>
        <taxon>Pucciniomycotina</taxon>
        <taxon>Pucciniomycetes</taxon>
        <taxon>Pucciniales</taxon>
        <taxon>Phakopsoraceae</taxon>
        <taxon>Phakopsora</taxon>
    </lineage>
</organism>
<evidence type="ECO:0000256" key="3">
    <source>
        <dbReference type="ARBA" id="ARBA00022801"/>
    </source>
</evidence>
<dbReference type="GO" id="GO:0005993">
    <property type="term" value="P:trehalose catabolic process"/>
    <property type="evidence" value="ECO:0007669"/>
    <property type="project" value="InterPro"/>
</dbReference>
<name>A0AAV0ATK5_PHAPC</name>
<dbReference type="EC" id="3.2.1.28" evidence="5"/>
<dbReference type="InterPro" id="IPR001661">
    <property type="entry name" value="Glyco_hydro_37"/>
</dbReference>
<protein>
    <recommendedName>
        <fullName evidence="5">Trehalase</fullName>
        <ecNumber evidence="5">3.2.1.28</ecNumber>
    </recommendedName>
    <alternativeName>
        <fullName evidence="5">Alpha-trehalose glucohydrolase</fullName>
    </alternativeName>
</protein>
<dbReference type="InterPro" id="IPR008928">
    <property type="entry name" value="6-hairpin_glycosidase_sf"/>
</dbReference>
<comment type="caution">
    <text evidence="8">The sequence shown here is derived from an EMBL/GenBank/DDBJ whole genome shotgun (WGS) entry which is preliminary data.</text>
</comment>
<feature type="domain" description="Neutral trehalase Ca2+ binding" evidence="7">
    <location>
        <begin position="109"/>
        <end position="137"/>
    </location>
</feature>
<evidence type="ECO:0000259" key="7">
    <source>
        <dbReference type="Pfam" id="PF07492"/>
    </source>
</evidence>
<feature type="region of interest" description="Disordered" evidence="6">
    <location>
        <begin position="1"/>
        <end position="53"/>
    </location>
</feature>
<evidence type="ECO:0000313" key="9">
    <source>
        <dbReference type="Proteomes" id="UP001153365"/>
    </source>
</evidence>
<dbReference type="PANTHER" id="PTHR23403">
    <property type="entry name" value="TREHALASE"/>
    <property type="match status" value="1"/>
</dbReference>
<reference evidence="8" key="1">
    <citation type="submission" date="2022-06" db="EMBL/GenBank/DDBJ databases">
        <authorList>
            <consortium name="SYNGENTA / RWTH Aachen University"/>
        </authorList>
    </citation>
    <scope>NUCLEOTIDE SEQUENCE</scope>
</reference>
<dbReference type="InterPro" id="IPR011120">
    <property type="entry name" value="Trehalase_Ca-bd"/>
</dbReference>
<evidence type="ECO:0000256" key="4">
    <source>
        <dbReference type="ARBA" id="ARBA00023295"/>
    </source>
</evidence>
<evidence type="ECO:0000313" key="8">
    <source>
        <dbReference type="EMBL" id="CAH7671903.1"/>
    </source>
</evidence>
<dbReference type="PROSITE" id="PS00928">
    <property type="entry name" value="TREHALASE_2"/>
    <property type="match status" value="1"/>
</dbReference>
<feature type="region of interest" description="Disordered" evidence="6">
    <location>
        <begin position="67"/>
        <end position="89"/>
    </location>
</feature>
<feature type="compositionally biased region" description="Polar residues" evidence="6">
    <location>
        <begin position="38"/>
        <end position="47"/>
    </location>
</feature>
<dbReference type="Gene3D" id="1.50.10.10">
    <property type="match status" value="1"/>
</dbReference>
<feature type="compositionally biased region" description="Polar residues" evidence="6">
    <location>
        <begin position="1"/>
        <end position="20"/>
    </location>
</feature>
<evidence type="ECO:0000256" key="5">
    <source>
        <dbReference type="RuleBase" id="RU361180"/>
    </source>
</evidence>
<dbReference type="AlphaFoldDB" id="A0AAV0ATK5"/>
<dbReference type="Proteomes" id="UP001153365">
    <property type="component" value="Unassembled WGS sequence"/>
</dbReference>
<comment type="catalytic activity">
    <reaction evidence="1 5">
        <text>alpha,alpha-trehalose + H2O = alpha-D-glucose + beta-D-glucose</text>
        <dbReference type="Rhea" id="RHEA:32675"/>
        <dbReference type="ChEBI" id="CHEBI:15377"/>
        <dbReference type="ChEBI" id="CHEBI:15903"/>
        <dbReference type="ChEBI" id="CHEBI:16551"/>
        <dbReference type="ChEBI" id="CHEBI:17925"/>
        <dbReference type="EC" id="3.2.1.28"/>
    </reaction>
</comment>
<dbReference type="Pfam" id="PF07492">
    <property type="entry name" value="Trehalase_Ca-bi"/>
    <property type="match status" value="1"/>
</dbReference>
<accession>A0AAV0ATK5</accession>
<comment type="similarity">
    <text evidence="2 5">Belongs to the glycosyl hydrolase 37 family.</text>
</comment>
<keyword evidence="4 5" id="KW-0326">Glycosidase</keyword>